<dbReference type="GO" id="GO:0003677">
    <property type="term" value="F:DNA binding"/>
    <property type="evidence" value="ECO:0007669"/>
    <property type="project" value="UniProtKB-KW"/>
</dbReference>
<dbReference type="AlphaFoldDB" id="A0A919Q0P0"/>
<dbReference type="CDD" id="cd01109">
    <property type="entry name" value="HTH_YyaN"/>
    <property type="match status" value="1"/>
</dbReference>
<dbReference type="PROSITE" id="PS00552">
    <property type="entry name" value="HTH_MERR_1"/>
    <property type="match status" value="1"/>
</dbReference>
<keyword evidence="1" id="KW-0238">DNA-binding</keyword>
<dbReference type="InterPro" id="IPR000551">
    <property type="entry name" value="MerR-type_HTH_dom"/>
</dbReference>
<proteinExistence type="predicted"/>
<dbReference type="GO" id="GO:0003700">
    <property type="term" value="F:DNA-binding transcription factor activity"/>
    <property type="evidence" value="ECO:0007669"/>
    <property type="project" value="InterPro"/>
</dbReference>
<evidence type="ECO:0000259" key="3">
    <source>
        <dbReference type="PROSITE" id="PS50937"/>
    </source>
</evidence>
<dbReference type="SMART" id="SM00422">
    <property type="entry name" value="HTH_MERR"/>
    <property type="match status" value="1"/>
</dbReference>
<feature type="coiled-coil region" evidence="2">
    <location>
        <begin position="83"/>
        <end position="110"/>
    </location>
</feature>
<organism evidence="4 5">
    <name type="scientific">Dactylosporangium siamense</name>
    <dbReference type="NCBI Taxonomy" id="685454"/>
    <lineage>
        <taxon>Bacteria</taxon>
        <taxon>Bacillati</taxon>
        <taxon>Actinomycetota</taxon>
        <taxon>Actinomycetes</taxon>
        <taxon>Micromonosporales</taxon>
        <taxon>Micromonosporaceae</taxon>
        <taxon>Dactylosporangium</taxon>
    </lineage>
</organism>
<accession>A0A919Q0P0</accession>
<dbReference type="PANTHER" id="PTHR30204">
    <property type="entry name" value="REDOX-CYCLING DRUG-SENSING TRANSCRIPTIONAL ACTIVATOR SOXR"/>
    <property type="match status" value="1"/>
</dbReference>
<dbReference type="InterPro" id="IPR009061">
    <property type="entry name" value="DNA-bd_dom_put_sf"/>
</dbReference>
<keyword evidence="5" id="KW-1185">Reference proteome</keyword>
<dbReference type="PRINTS" id="PR00040">
    <property type="entry name" value="HTHMERR"/>
</dbReference>
<dbReference type="EMBL" id="BONQ01000187">
    <property type="protein sequence ID" value="GIG52746.1"/>
    <property type="molecule type" value="Genomic_DNA"/>
</dbReference>
<dbReference type="SUPFAM" id="SSF46955">
    <property type="entry name" value="Putative DNA-binding domain"/>
    <property type="match status" value="1"/>
</dbReference>
<feature type="domain" description="HTH merR-type" evidence="3">
    <location>
        <begin position="1"/>
        <end position="71"/>
    </location>
</feature>
<dbReference type="Proteomes" id="UP000660611">
    <property type="component" value="Unassembled WGS sequence"/>
</dbReference>
<protein>
    <recommendedName>
        <fullName evidence="3">HTH merR-type domain-containing protein</fullName>
    </recommendedName>
</protein>
<dbReference type="Gene3D" id="1.10.1660.10">
    <property type="match status" value="1"/>
</dbReference>
<evidence type="ECO:0000256" key="2">
    <source>
        <dbReference type="SAM" id="Coils"/>
    </source>
</evidence>
<evidence type="ECO:0000313" key="4">
    <source>
        <dbReference type="EMBL" id="GIG52746.1"/>
    </source>
</evidence>
<evidence type="ECO:0000256" key="1">
    <source>
        <dbReference type="ARBA" id="ARBA00023125"/>
    </source>
</evidence>
<dbReference type="PANTHER" id="PTHR30204:SF98">
    <property type="entry name" value="HTH-TYPE TRANSCRIPTIONAL REGULATOR ADHR"/>
    <property type="match status" value="1"/>
</dbReference>
<dbReference type="RefSeq" id="WP_203854339.1">
    <property type="nucleotide sequence ID" value="NZ_BAAAVW010000001.1"/>
</dbReference>
<dbReference type="Pfam" id="PF13411">
    <property type="entry name" value="MerR_1"/>
    <property type="match status" value="1"/>
</dbReference>
<keyword evidence="2" id="KW-0175">Coiled coil</keyword>
<name>A0A919Q0P0_9ACTN</name>
<comment type="caution">
    <text evidence="4">The sequence shown here is derived from an EMBL/GenBank/DDBJ whole genome shotgun (WGS) entry which is preliminary data.</text>
</comment>
<sequence>MEYTIAEVADQTGLTAHTLRYYERAGLLDPPERDWNGHRRYSERDISMLRLLTRLRATGMTIAEMRRYAELCRVGPATFDERRELLEDHRRQVQQKIAELQTDLALIEYKISVYTGADDVPAAMSGLPAPDLARP</sequence>
<gene>
    <name evidence="4" type="ORF">Dsi01nite_107870</name>
</gene>
<dbReference type="InterPro" id="IPR047057">
    <property type="entry name" value="MerR_fam"/>
</dbReference>
<evidence type="ECO:0000313" key="5">
    <source>
        <dbReference type="Proteomes" id="UP000660611"/>
    </source>
</evidence>
<dbReference type="PROSITE" id="PS50937">
    <property type="entry name" value="HTH_MERR_2"/>
    <property type="match status" value="1"/>
</dbReference>
<reference evidence="4" key="1">
    <citation type="submission" date="2021-01" db="EMBL/GenBank/DDBJ databases">
        <title>Whole genome shotgun sequence of Dactylosporangium siamense NBRC 106093.</title>
        <authorList>
            <person name="Komaki H."/>
            <person name="Tamura T."/>
        </authorList>
    </citation>
    <scope>NUCLEOTIDE SEQUENCE</scope>
    <source>
        <strain evidence="4">NBRC 106093</strain>
    </source>
</reference>